<evidence type="ECO:0000259" key="11">
    <source>
        <dbReference type="PROSITE" id="PS50181"/>
    </source>
</evidence>
<dbReference type="InterPro" id="IPR015943">
    <property type="entry name" value="WD40/YVTN_repeat-like_dom_sf"/>
</dbReference>
<evidence type="ECO:0000256" key="6">
    <source>
        <dbReference type="ARBA" id="ARBA00022737"/>
    </source>
</evidence>
<dbReference type="PROSITE" id="PS50294">
    <property type="entry name" value="WD_REPEATS_REGION"/>
    <property type="match status" value="4"/>
</dbReference>
<evidence type="ECO:0000256" key="2">
    <source>
        <dbReference type="ARBA" id="ARBA00007968"/>
    </source>
</evidence>
<feature type="repeat" description="WD" evidence="9">
    <location>
        <begin position="483"/>
        <end position="522"/>
    </location>
</feature>
<name>A0AAF0DM25_9EURO</name>
<dbReference type="InterPro" id="IPR001810">
    <property type="entry name" value="F-box_dom"/>
</dbReference>
<dbReference type="EMBL" id="CP120630">
    <property type="protein sequence ID" value="WEW60754.1"/>
    <property type="molecule type" value="Genomic_DNA"/>
</dbReference>
<reference evidence="12" key="1">
    <citation type="submission" date="2023-03" db="EMBL/GenBank/DDBJ databases">
        <title>Emydomyces testavorans Genome Sequence.</title>
        <authorList>
            <person name="Hoyer L."/>
        </authorList>
    </citation>
    <scope>NUCLEOTIDE SEQUENCE</scope>
    <source>
        <strain evidence="12">16-2883</strain>
    </source>
</reference>
<dbReference type="InterPro" id="IPR036047">
    <property type="entry name" value="F-box-like_dom_sf"/>
</dbReference>
<feature type="compositionally biased region" description="Polar residues" evidence="10">
    <location>
        <begin position="715"/>
        <end position="755"/>
    </location>
</feature>
<feature type="repeat" description="WD" evidence="9">
    <location>
        <begin position="523"/>
        <end position="562"/>
    </location>
</feature>
<feature type="repeat" description="WD" evidence="9">
    <location>
        <begin position="350"/>
        <end position="393"/>
    </location>
</feature>
<dbReference type="InterPro" id="IPR036322">
    <property type="entry name" value="WD40_repeat_dom_sf"/>
</dbReference>
<evidence type="ECO:0000313" key="13">
    <source>
        <dbReference type="Proteomes" id="UP001219355"/>
    </source>
</evidence>
<dbReference type="PRINTS" id="PR00320">
    <property type="entry name" value="GPROTEINBRPT"/>
</dbReference>
<keyword evidence="13" id="KW-1185">Reference proteome</keyword>
<proteinExistence type="inferred from homology"/>
<dbReference type="Gene3D" id="1.20.1280.50">
    <property type="match status" value="1"/>
</dbReference>
<feature type="repeat" description="WD" evidence="9">
    <location>
        <begin position="309"/>
        <end position="342"/>
    </location>
</feature>
<dbReference type="SMART" id="SM00320">
    <property type="entry name" value="WD40"/>
    <property type="match status" value="7"/>
</dbReference>
<dbReference type="Pfam" id="PF12937">
    <property type="entry name" value="F-box-like"/>
    <property type="match status" value="1"/>
</dbReference>
<dbReference type="SUPFAM" id="SSF81383">
    <property type="entry name" value="F-box domain"/>
    <property type="match status" value="1"/>
</dbReference>
<feature type="domain" description="F-box" evidence="11">
    <location>
        <begin position="104"/>
        <end position="150"/>
    </location>
</feature>
<dbReference type="InterPro" id="IPR019775">
    <property type="entry name" value="WD40_repeat_CS"/>
</dbReference>
<evidence type="ECO:0000256" key="4">
    <source>
        <dbReference type="ARBA" id="ARBA00015819"/>
    </source>
</evidence>
<organism evidence="12 13">
    <name type="scientific">Emydomyces testavorans</name>
    <dbReference type="NCBI Taxonomy" id="2070801"/>
    <lineage>
        <taxon>Eukaryota</taxon>
        <taxon>Fungi</taxon>
        <taxon>Dikarya</taxon>
        <taxon>Ascomycota</taxon>
        <taxon>Pezizomycotina</taxon>
        <taxon>Eurotiomycetes</taxon>
        <taxon>Eurotiomycetidae</taxon>
        <taxon>Onygenales</taxon>
        <taxon>Nannizziopsiaceae</taxon>
        <taxon>Emydomyces</taxon>
    </lineage>
</organism>
<feature type="compositionally biased region" description="Low complexity" evidence="10">
    <location>
        <begin position="786"/>
        <end position="818"/>
    </location>
</feature>
<keyword evidence="5 9" id="KW-0853">WD repeat</keyword>
<evidence type="ECO:0000256" key="7">
    <source>
        <dbReference type="ARBA" id="ARBA00030034"/>
    </source>
</evidence>
<dbReference type="PROSITE" id="PS50181">
    <property type="entry name" value="FBOX"/>
    <property type="match status" value="1"/>
</dbReference>
<dbReference type="Gene3D" id="2.130.10.10">
    <property type="entry name" value="YVTN repeat-like/Quinoprotein amine dehydrogenase"/>
    <property type="match status" value="2"/>
</dbReference>
<evidence type="ECO:0000256" key="10">
    <source>
        <dbReference type="SAM" id="MobiDB-lite"/>
    </source>
</evidence>
<dbReference type="PROSITE" id="PS50082">
    <property type="entry name" value="WD_REPEATS_2"/>
    <property type="match status" value="5"/>
</dbReference>
<evidence type="ECO:0000256" key="8">
    <source>
        <dbReference type="ARBA" id="ARBA00032113"/>
    </source>
</evidence>
<sequence>MEHDSAEPASPSQLGRAPSGKYRAGFGAPSVTNPFKLDEGYSDGTKSEGEHDGIQISENGLTLPSWLLGHNEPDRAELAFALLSTLRTSTIANIVERLTPLLHMDPVQKLPPEITAEIFSYLEPATLLTASLASRAWHDRIQDSLLWRKLYLREGWKLNVEEIRAFERQRAEAVQSASRKARMRRSDTEFGQPSLKRRTPPGRVNSTASGASNVECQGSSFGVSTPLDAEGDHEMRDINGLDYFARSLSVDRDASLSPYRETLLSPALCPEDPTRLNWAYLYRQRRKLEDNWLKGRFKNFQLPHPLYPWEAHSECVYTIQFGGNWLVSGSRDKTIRIWNLETRRLRCPPLLGHSRSVLCLQFDASEEEDIIISGSSDRNVIVWRFSTGEKLQELIHAHLDSVLSLRFDKRYLVTCSKDKFIKVWNRRELCPSDEDYPKVFGGVGVRYPSYIVDTSNMSPSTLEAHIVNQQIKPLQPFSLLMTLDGHGAAVNAIQIDENEIVSASGDRLVKVWDIHSGSCLRTLVGHQKGIACVQFDSQRILSGSNDFTLRIYDHASGAEVACLEAHNDLVRTLQAGFADPPGSEESLRLEALAVDHDYWEARRRGDVHYGGEDIRRRPTRIRSTGSRRPQDIMALGAKIPPGGGGSHWARIVSGSYDETIIIWRRDKEGKWVVGQRLRQTDAAKAASVMDDSMATEFLNQTFGVNLPGIHSHLQASSHVAQNSTAASRTDGTTTQADPSIPIAQSNIPSQNAFAMQQQQQVRQQPQPQTEQTAQMSSHLHLPPILASSQNQPAQAQPMAQTQPNTLQPQVQQPQPQTPALHPPVGQHTAQANHQGHAARRHETATRRIFKLQFDARKLICASQDHVIVGWDFANNDKHLEEVCRFFVGL</sequence>
<dbReference type="InterPro" id="IPR001680">
    <property type="entry name" value="WD40_rpt"/>
</dbReference>
<comment type="subunit">
    <text evidence="3">Component of the SCF(sconB) E3 ubiquitin ligase complex.</text>
</comment>
<dbReference type="Pfam" id="PF00400">
    <property type="entry name" value="WD40"/>
    <property type="match status" value="5"/>
</dbReference>
<dbReference type="Proteomes" id="UP001219355">
    <property type="component" value="Chromosome 4"/>
</dbReference>
<dbReference type="InterPro" id="IPR050995">
    <property type="entry name" value="WD-F-box_domain-protein"/>
</dbReference>
<dbReference type="InterPro" id="IPR020472">
    <property type="entry name" value="WD40_PAC1"/>
</dbReference>
<gene>
    <name evidence="12" type="ORF">PRK78_006242</name>
</gene>
<dbReference type="AlphaFoldDB" id="A0AAF0DM25"/>
<feature type="region of interest" description="Disordered" evidence="10">
    <location>
        <begin position="715"/>
        <end position="842"/>
    </location>
</feature>
<dbReference type="SMART" id="SM00256">
    <property type="entry name" value="FBOX"/>
    <property type="match status" value="1"/>
</dbReference>
<keyword evidence="6" id="KW-0677">Repeat</keyword>
<evidence type="ECO:0000313" key="12">
    <source>
        <dbReference type="EMBL" id="WEW60754.1"/>
    </source>
</evidence>
<evidence type="ECO:0000256" key="5">
    <source>
        <dbReference type="ARBA" id="ARBA00022574"/>
    </source>
</evidence>
<feature type="region of interest" description="Disordered" evidence="10">
    <location>
        <begin position="177"/>
        <end position="212"/>
    </location>
</feature>
<evidence type="ECO:0000256" key="9">
    <source>
        <dbReference type="PROSITE-ProRule" id="PRU00221"/>
    </source>
</evidence>
<dbReference type="PANTHER" id="PTHR14604">
    <property type="entry name" value="WD40 REPEAT PF20"/>
    <property type="match status" value="1"/>
</dbReference>
<accession>A0AAF0DM25</accession>
<dbReference type="PROSITE" id="PS00678">
    <property type="entry name" value="WD_REPEATS_1"/>
    <property type="match status" value="2"/>
</dbReference>
<dbReference type="SUPFAM" id="SSF50978">
    <property type="entry name" value="WD40 repeat-like"/>
    <property type="match status" value="1"/>
</dbReference>
<dbReference type="PANTHER" id="PTHR14604:SF4">
    <property type="entry name" value="F-BOX DOMAIN-CONTAINING PROTEIN"/>
    <property type="match status" value="1"/>
</dbReference>
<evidence type="ECO:0000256" key="1">
    <source>
        <dbReference type="ARBA" id="ARBA00002730"/>
    </source>
</evidence>
<comment type="function">
    <text evidence="1">Component of the SCF(sconB) E3 ubiquitin ligase complex involved in the regulation of sulfur metabolite repression, probably by mediating the inactivation or degradation of the metR transcription factor.</text>
</comment>
<comment type="similarity">
    <text evidence="2">Belongs to the WD repeat MET30/SCONB/SCON-2 family.</text>
</comment>
<feature type="compositionally biased region" description="Low complexity" evidence="10">
    <location>
        <begin position="756"/>
        <end position="774"/>
    </location>
</feature>
<protein>
    <recommendedName>
        <fullName evidence="4">Probable E3 ubiquitin ligase complex SCF subunit sconB</fullName>
    </recommendedName>
    <alternativeName>
        <fullName evidence="8">Sulfur controller B</fullName>
    </alternativeName>
    <alternativeName>
        <fullName evidence="7">Sulfur metabolite repression control protein B</fullName>
    </alternativeName>
</protein>
<feature type="repeat" description="WD" evidence="9">
    <location>
        <begin position="395"/>
        <end position="425"/>
    </location>
</feature>
<evidence type="ECO:0000256" key="3">
    <source>
        <dbReference type="ARBA" id="ARBA00011725"/>
    </source>
</evidence>
<dbReference type="CDD" id="cd00200">
    <property type="entry name" value="WD40"/>
    <property type="match status" value="1"/>
</dbReference>
<feature type="region of interest" description="Disordered" evidence="10">
    <location>
        <begin position="1"/>
        <end position="52"/>
    </location>
</feature>